<comment type="caution">
    <text evidence="2">The sequence shown here is derived from an EMBL/GenBank/DDBJ whole genome shotgun (WGS) entry which is preliminary data.</text>
</comment>
<evidence type="ECO:0000313" key="2">
    <source>
        <dbReference type="EMBL" id="TYO96862.1"/>
    </source>
</evidence>
<sequence>MQRKGIICIWLIGMLLLITLVSGCSGTSGAAEQNHAEGDTENPAVAGFASYNEVPVDCSPALKPYQVEPGLGNVTNKDMFQFSPEAERLLVKNGFVVVPNEHQREFFMLYEINRYDPVPSFITTDSMLHNYHLFFSHLLRVIEKEKLAPELKELTAAMLTVSQKQYAALKGSDWENAAKRNAGFFAVAAKLLDPQVNIPPQVKQVVAEELQLINNSEGIYVSPLMNMGQALDITDTPQEDYSQYIPRGHYTTDGLLQSYFKAMMWYGRMTFRLNSEDETKSAVLMTLALGEGDNGQKWDKIYQPTSFFVGRADDLSYLQYRELLDKIYGPKAGLGELASGGDKWATFMQAAAELEPPAINSIPIFDEDIQPDRESAIKGFRFMGQRYTLDADVFQRLVYRAVKENSQGERRMLPRGLDIPAAMGSDEAYAILEAEGETNYAGYRDNMNKMRQYITGLDKNIWTQNLYWGWLYTLEPLLREREEGYPAFMRNQAWTRKDLNSYLASWTELKHDTILYAKQVYAEMGGGMEGVDDRGYVEPNPHLYARLAALVNMTREGLSARDLLGQRDWDSLDRLEQLALALKTISEKELSNQPLTGEEYDLIRSYGGQLEHFWLEALRDIGVDHRSAIAENPAALVADVATDPNGRVLQEATGNIFEIYAVVPVDGTLRIAKGGVYSHYEFTWPLQDRLTDKKWHAILDAGQAPPLAGWTETFIAP</sequence>
<protein>
    <submittedName>
        <fullName evidence="2">Uncharacterized protein DUF3160</fullName>
    </submittedName>
</protein>
<dbReference type="PROSITE" id="PS51257">
    <property type="entry name" value="PROKAR_LIPOPROTEIN"/>
    <property type="match status" value="1"/>
</dbReference>
<keyword evidence="1" id="KW-0732">Signal</keyword>
<reference evidence="2 3" key="1">
    <citation type="submission" date="2019-07" db="EMBL/GenBank/DDBJ databases">
        <title>Genomic Encyclopedia of Type Strains, Phase I: the one thousand microbial genomes (KMG-I) project.</title>
        <authorList>
            <person name="Kyrpides N."/>
        </authorList>
    </citation>
    <scope>NUCLEOTIDE SEQUENCE [LARGE SCALE GENOMIC DNA]</scope>
    <source>
        <strain evidence="2 3">DSM 6562</strain>
    </source>
</reference>
<feature type="chain" id="PRO_5024441334" evidence="1">
    <location>
        <begin position="31"/>
        <end position="717"/>
    </location>
</feature>
<feature type="signal peptide" evidence="1">
    <location>
        <begin position="1"/>
        <end position="30"/>
    </location>
</feature>
<gene>
    <name evidence="2" type="ORF">LX24_00671</name>
</gene>
<dbReference type="Proteomes" id="UP000323166">
    <property type="component" value="Unassembled WGS sequence"/>
</dbReference>
<keyword evidence="3" id="KW-1185">Reference proteome</keyword>
<dbReference type="RefSeq" id="WP_243131602.1">
    <property type="nucleotide sequence ID" value="NZ_VNHM01000003.1"/>
</dbReference>
<evidence type="ECO:0000313" key="3">
    <source>
        <dbReference type="Proteomes" id="UP000323166"/>
    </source>
</evidence>
<accession>A0A5S4ZVB1</accession>
<dbReference type="AlphaFoldDB" id="A0A5S4ZVB1"/>
<dbReference type="Pfam" id="PF11369">
    <property type="entry name" value="DUF3160"/>
    <property type="match status" value="1"/>
</dbReference>
<organism evidence="2 3">
    <name type="scientific">Desulfallas thermosapovorans DSM 6562</name>
    <dbReference type="NCBI Taxonomy" id="1121431"/>
    <lineage>
        <taxon>Bacteria</taxon>
        <taxon>Bacillati</taxon>
        <taxon>Bacillota</taxon>
        <taxon>Clostridia</taxon>
        <taxon>Eubacteriales</taxon>
        <taxon>Desulfallaceae</taxon>
        <taxon>Desulfallas</taxon>
    </lineage>
</organism>
<dbReference type="SMART" id="SM01325">
    <property type="entry name" value="DUF3160"/>
    <property type="match status" value="1"/>
</dbReference>
<evidence type="ECO:0000256" key="1">
    <source>
        <dbReference type="SAM" id="SignalP"/>
    </source>
</evidence>
<dbReference type="EMBL" id="VNHM01000003">
    <property type="protein sequence ID" value="TYO96862.1"/>
    <property type="molecule type" value="Genomic_DNA"/>
</dbReference>
<dbReference type="InterPro" id="IPR022601">
    <property type="entry name" value="DUF3160"/>
</dbReference>
<name>A0A5S4ZVB1_9FIRM</name>
<proteinExistence type="predicted"/>